<dbReference type="AlphaFoldDB" id="G8U1T7"/>
<evidence type="ECO:0000313" key="3">
    <source>
        <dbReference type="Proteomes" id="UP000005439"/>
    </source>
</evidence>
<dbReference type="Gene3D" id="3.40.30.10">
    <property type="entry name" value="Glutaredoxin"/>
    <property type="match status" value="1"/>
</dbReference>
<dbReference type="CDD" id="cd02976">
    <property type="entry name" value="NrdH"/>
    <property type="match status" value="1"/>
</dbReference>
<dbReference type="HOGENOM" id="CLU_026126_11_3_9"/>
<evidence type="ECO:0000259" key="1">
    <source>
        <dbReference type="Pfam" id="PF00462"/>
    </source>
</evidence>
<dbReference type="PATRIC" id="fig|679936.5.peg.3704"/>
<protein>
    <submittedName>
        <fullName evidence="2">Glutaredoxin</fullName>
    </submittedName>
</protein>
<dbReference type="InterPro" id="IPR036249">
    <property type="entry name" value="Thioredoxin-like_sf"/>
</dbReference>
<dbReference type="InterPro" id="IPR002109">
    <property type="entry name" value="Glutaredoxin"/>
</dbReference>
<organism evidence="2 3">
    <name type="scientific">Sulfobacillus acidophilus (strain ATCC 700253 / DSM 10332 / NAL)</name>
    <dbReference type="NCBI Taxonomy" id="679936"/>
    <lineage>
        <taxon>Bacteria</taxon>
        <taxon>Bacillati</taxon>
        <taxon>Bacillota</taxon>
        <taxon>Clostridia</taxon>
        <taxon>Eubacteriales</taxon>
        <taxon>Clostridiales Family XVII. Incertae Sedis</taxon>
        <taxon>Sulfobacillus</taxon>
    </lineage>
</organism>
<gene>
    <name evidence="2" type="ordered locus">Sulac_3586</name>
</gene>
<dbReference type="Proteomes" id="UP000005439">
    <property type="component" value="Plasmid unnamed"/>
</dbReference>
<keyword evidence="2" id="KW-0614">Plasmid</keyword>
<reference evidence="2 3" key="2">
    <citation type="journal article" date="2012" name="Stand. Genomic Sci.">
        <title>Complete genome sequence of the moderately thermophilic mineral-sulfide-oxidizing firmicute Sulfobacillus acidophilus type strain (NAL(T)).</title>
        <authorList>
            <person name="Anderson I."/>
            <person name="Chertkov O."/>
            <person name="Chen A."/>
            <person name="Saunders E."/>
            <person name="Lapidus A."/>
            <person name="Nolan M."/>
            <person name="Lucas S."/>
            <person name="Hammon N."/>
            <person name="Deshpande S."/>
            <person name="Cheng J.F."/>
            <person name="Han C."/>
            <person name="Tapia R."/>
            <person name="Goodwin L.A."/>
            <person name="Pitluck S."/>
            <person name="Liolios K."/>
            <person name="Pagani I."/>
            <person name="Ivanova N."/>
            <person name="Mikhailova N."/>
            <person name="Pati A."/>
            <person name="Palaniappan K."/>
            <person name="Land M."/>
            <person name="Pan C."/>
            <person name="Rohde M."/>
            <person name="Pukall R."/>
            <person name="Goker M."/>
            <person name="Detter J.C."/>
            <person name="Woyke T."/>
            <person name="Bristow J."/>
            <person name="Eisen J.A."/>
            <person name="Markowitz V."/>
            <person name="Hugenholtz P."/>
            <person name="Kyrpides N.C."/>
            <person name="Klenk H.P."/>
            <person name="Mavromatis K."/>
        </authorList>
    </citation>
    <scope>NUCLEOTIDE SEQUENCE [LARGE SCALE GENOMIC DNA]</scope>
    <source>
        <strain evidence="3">ATCC 700253 / DSM 10332 / NAL</strain>
        <plasmid evidence="3">pSULAd1</plasmid>
    </source>
</reference>
<evidence type="ECO:0000313" key="2">
    <source>
        <dbReference type="EMBL" id="AEW07015.1"/>
    </source>
</evidence>
<dbReference type="PROSITE" id="PS51354">
    <property type="entry name" value="GLUTAREDOXIN_2"/>
    <property type="match status" value="1"/>
</dbReference>
<feature type="domain" description="Glutaredoxin" evidence="1">
    <location>
        <begin position="2"/>
        <end position="61"/>
    </location>
</feature>
<accession>G8U1T7</accession>
<name>G8U1T7_SULAD</name>
<keyword evidence="3" id="KW-1185">Reference proteome</keyword>
<dbReference type="Pfam" id="PF00462">
    <property type="entry name" value="Glutaredoxin"/>
    <property type="match status" value="1"/>
</dbReference>
<sequence length="75" mass="8294">MVELYGTRSCPYTAELREHLWWIGKPFTEYDVEQDSEARARLVALTGGITVPVLVENGNVVQIGWRGQGCVAGEA</sequence>
<geneLocation type="plasmid" evidence="3">
    <name>pSULAd1</name>
</geneLocation>
<dbReference type="KEGG" id="sap:Sulac_3586"/>
<dbReference type="SUPFAM" id="SSF52833">
    <property type="entry name" value="Thioredoxin-like"/>
    <property type="match status" value="1"/>
</dbReference>
<dbReference type="NCBIfam" id="NF041212">
    <property type="entry name" value="Uxx_star"/>
    <property type="match status" value="1"/>
</dbReference>
<dbReference type="EMBL" id="CP003180">
    <property type="protein sequence ID" value="AEW07015.1"/>
    <property type="molecule type" value="Genomic_DNA"/>
</dbReference>
<reference evidence="3" key="1">
    <citation type="submission" date="2011-12" db="EMBL/GenBank/DDBJ databases">
        <title>The complete genome of plasmid of Sulfobacillus acidophilus DSM 10332.</title>
        <authorList>
            <person name="Lucas S."/>
            <person name="Han J."/>
            <person name="Lapidus A."/>
            <person name="Bruce D."/>
            <person name="Goodwin L."/>
            <person name="Pitluck S."/>
            <person name="Peters L."/>
            <person name="Kyrpides N."/>
            <person name="Mavromatis K."/>
            <person name="Ivanova N."/>
            <person name="Mikhailova N."/>
            <person name="Chertkov O."/>
            <person name="Saunders E."/>
            <person name="Detter J.C."/>
            <person name="Tapia R."/>
            <person name="Han C."/>
            <person name="Land M."/>
            <person name="Hauser L."/>
            <person name="Markowitz V."/>
            <person name="Cheng J.-F."/>
            <person name="Hugenholtz P."/>
            <person name="Woyke T."/>
            <person name="Wu D."/>
            <person name="Pukall R."/>
            <person name="Gehrich-Schroeter G."/>
            <person name="Schneider S."/>
            <person name="Klenk H.-P."/>
            <person name="Eisen J.A."/>
        </authorList>
    </citation>
    <scope>NUCLEOTIDE SEQUENCE [LARGE SCALE GENOMIC DNA]</scope>
    <source>
        <strain evidence="3">ATCC 700253 / DSM 10332 / NAL</strain>
        <plasmid evidence="3">pSULAd1</plasmid>
    </source>
</reference>
<proteinExistence type="predicted"/>